<evidence type="ECO:0000256" key="1">
    <source>
        <dbReference type="ARBA" id="ARBA00023125"/>
    </source>
</evidence>
<feature type="region of interest" description="Disordered" evidence="4">
    <location>
        <begin position="1"/>
        <end position="133"/>
    </location>
</feature>
<dbReference type="Pfam" id="PF03540">
    <property type="entry name" value="TAF10"/>
    <property type="match status" value="1"/>
</dbReference>
<dbReference type="GO" id="GO:0010833">
    <property type="term" value="P:telomere maintenance via telomere lengthening"/>
    <property type="evidence" value="ECO:0007669"/>
    <property type="project" value="TreeGrafter"/>
</dbReference>
<dbReference type="PANTHER" id="PTHR47807">
    <property type="entry name" value="PROTEIN TBF1"/>
    <property type="match status" value="1"/>
</dbReference>
<dbReference type="AlphaFoldDB" id="A0A0J8UK66"/>
<feature type="domain" description="HTH myb-type" evidence="5">
    <location>
        <begin position="588"/>
        <end position="641"/>
    </location>
</feature>
<feature type="compositionally biased region" description="Basic and acidic residues" evidence="4">
    <location>
        <begin position="677"/>
        <end position="691"/>
    </location>
</feature>
<feature type="compositionally biased region" description="Polar residues" evidence="4">
    <location>
        <begin position="795"/>
        <end position="838"/>
    </location>
</feature>
<dbReference type="CDD" id="cd11660">
    <property type="entry name" value="SANT_TRF"/>
    <property type="match status" value="1"/>
</dbReference>
<dbReference type="InterPro" id="IPR017930">
    <property type="entry name" value="Myb_dom"/>
</dbReference>
<feature type="compositionally biased region" description="Low complexity" evidence="4">
    <location>
        <begin position="909"/>
        <end position="932"/>
    </location>
</feature>
<evidence type="ECO:0000259" key="5">
    <source>
        <dbReference type="PROSITE" id="PS51294"/>
    </source>
</evidence>
<dbReference type="FunFam" id="1.10.10.60:FF:000137">
    <property type="entry name" value="MYB DNA binding protein"/>
    <property type="match status" value="1"/>
</dbReference>
<feature type="region of interest" description="Disordered" evidence="4">
    <location>
        <begin position="668"/>
        <end position="691"/>
    </location>
</feature>
<keyword evidence="2" id="KW-0539">Nucleus</keyword>
<evidence type="ECO:0000313" key="7">
    <source>
        <dbReference type="Proteomes" id="UP000054563"/>
    </source>
</evidence>
<name>A0A0J8UK66_COCIT</name>
<dbReference type="PROSITE" id="PS51294">
    <property type="entry name" value="HTH_MYB"/>
    <property type="match status" value="1"/>
</dbReference>
<protein>
    <submittedName>
        <fullName evidence="6">Telomeric DNA binding factor Trf1</fullName>
    </submittedName>
</protein>
<dbReference type="GO" id="GO:0003691">
    <property type="term" value="F:double-stranded telomeric DNA binding"/>
    <property type="evidence" value="ECO:0007669"/>
    <property type="project" value="TreeGrafter"/>
</dbReference>
<dbReference type="Pfam" id="PF08558">
    <property type="entry name" value="TRF"/>
    <property type="match status" value="1"/>
</dbReference>
<feature type="compositionally biased region" description="Low complexity" evidence="4">
    <location>
        <begin position="730"/>
        <end position="740"/>
    </location>
</feature>
<dbReference type="InterPro" id="IPR009057">
    <property type="entry name" value="Homeodomain-like_sf"/>
</dbReference>
<dbReference type="GO" id="GO:0006352">
    <property type="term" value="P:DNA-templated transcription initiation"/>
    <property type="evidence" value="ECO:0007669"/>
    <property type="project" value="InterPro"/>
</dbReference>
<feature type="region of interest" description="Disordered" evidence="4">
    <location>
        <begin position="399"/>
        <end position="431"/>
    </location>
</feature>
<evidence type="ECO:0000256" key="4">
    <source>
        <dbReference type="SAM" id="MobiDB-lite"/>
    </source>
</evidence>
<dbReference type="EMBL" id="DS017001">
    <property type="protein sequence ID" value="KMU87878.1"/>
    <property type="molecule type" value="Genomic_DNA"/>
</dbReference>
<feature type="compositionally biased region" description="Polar residues" evidence="4">
    <location>
        <begin position="873"/>
        <end position="883"/>
    </location>
</feature>
<feature type="region of interest" description="Disordered" evidence="4">
    <location>
        <begin position="1080"/>
        <end position="1101"/>
    </location>
</feature>
<dbReference type="Proteomes" id="UP000054563">
    <property type="component" value="Unassembled WGS sequence"/>
</dbReference>
<proteinExistence type="predicted"/>
<dbReference type="InterPro" id="IPR013867">
    <property type="entry name" value="Telomere_rpt-bd_fac_dimer_dom"/>
</dbReference>
<feature type="compositionally biased region" description="Low complexity" evidence="4">
    <location>
        <begin position="839"/>
        <end position="849"/>
    </location>
</feature>
<gene>
    <name evidence="6" type="ORF">CIHG_05645</name>
</gene>
<dbReference type="OrthoDB" id="3366990at2759"/>
<dbReference type="SMART" id="SM00717">
    <property type="entry name" value="SANT"/>
    <property type="match status" value="1"/>
</dbReference>
<dbReference type="VEuPathDB" id="FungiDB:CIHG_05645"/>
<evidence type="ECO:0000256" key="3">
    <source>
        <dbReference type="ARBA" id="ARBA00023306"/>
    </source>
</evidence>
<feature type="compositionally biased region" description="Low complexity" evidence="4">
    <location>
        <begin position="78"/>
        <end position="89"/>
    </location>
</feature>
<dbReference type="STRING" id="396776.A0A0J8UK66"/>
<accession>A0A0J8UK66</accession>
<dbReference type="GO" id="GO:0042803">
    <property type="term" value="F:protein homodimerization activity"/>
    <property type="evidence" value="ECO:0007669"/>
    <property type="project" value="InterPro"/>
</dbReference>
<dbReference type="CDD" id="cd07982">
    <property type="entry name" value="HFD_TAF10"/>
    <property type="match status" value="1"/>
</dbReference>
<organism evidence="6 7">
    <name type="scientific">Coccidioides immitis H538.4</name>
    <dbReference type="NCBI Taxonomy" id="396776"/>
    <lineage>
        <taxon>Eukaryota</taxon>
        <taxon>Fungi</taxon>
        <taxon>Dikarya</taxon>
        <taxon>Ascomycota</taxon>
        <taxon>Pezizomycotina</taxon>
        <taxon>Eurotiomycetes</taxon>
        <taxon>Eurotiomycetidae</taxon>
        <taxon>Onygenales</taxon>
        <taxon>Onygenaceae</taxon>
        <taxon>Coccidioides</taxon>
    </lineage>
</organism>
<dbReference type="PANTHER" id="PTHR47807:SF1">
    <property type="entry name" value="PROTEIN TBF1"/>
    <property type="match status" value="1"/>
</dbReference>
<feature type="compositionally biased region" description="Gly residues" evidence="4">
    <location>
        <begin position="1080"/>
        <end position="1100"/>
    </location>
</feature>
<feature type="region of interest" description="Disordered" evidence="4">
    <location>
        <begin position="704"/>
        <end position="740"/>
    </location>
</feature>
<dbReference type="InterPro" id="IPR052833">
    <property type="entry name" value="Telomeric_DNA-bd_trans-reg"/>
</dbReference>
<dbReference type="Gene3D" id="1.10.10.60">
    <property type="entry name" value="Homeodomain-like"/>
    <property type="match status" value="1"/>
</dbReference>
<feature type="compositionally biased region" description="Low complexity" evidence="4">
    <location>
        <begin position="859"/>
        <end position="871"/>
    </location>
</feature>
<sequence>MAVAQAPSPPVQIKTEGPSSPVDDATSINSTPKVTHARDDDEPHGLSPATKKRRTGSAGETASPSAEQAPGLSSEPRPVQNAPAQSAPPSQLPEPKAHSADQNGQSSATDASNKSSFSGDVSAPPATQAPSESNVLETISFIMDQPGRIENQSSLNKRLQEASKSASINAVKSNPDWKTESLPILDNLATQILSLLARSSYKDITSIVSEPNSENGHAYSSMRSLFDHAKKVYSTNGPFLSATQLGFTEPGQIDIIRKANMASFVSSIFGTQGIGFSELHDHFLEIFVPEGSRLLKGQGALFLELKTQAFIASMNNSEQGRREILRNLFPDDLGLKLLARRPGNKQLAPSETDFVKRAWSRRDILLAEIDNPESVRTLPERYRWEDFLRDLSSYVSKHYDSTTTQCKKASKGPSVESGDAPSQAANPPPESLLGESILLQELLVQRKIALQGQGFRHTPRPVSNPNPQAPQQPQQPQQPFNPTPPHVQHQPVTAAQPTFHYTTASPTPPPPPQPTQVTFHQNQFHFQQYNPQAASASSRANAAANYGYMPGIPHYSQSQPTQILYERARMATTAKSSPTSRRAGLPSQRRPWTTEEENALMAGLDRVKGPHWSQILAMFGPGGTINEALKDRNQVQLKDKARNLKLFFLKSGIEVPYYLKFVTGELKTRAPAQAAKQEARERERRRGEEDKAHVEGLEGMMALAGAHPPHNQGEAAATPMNIATPPAYPQTQEQQQATLDQTTEQALIQRLTQETKAESLQPPPQQGPVDPSLQHRDLGELLTLVELLTMAESKSPPSSGQQTDVAQQPSHPEPQTQAIPESSEAPSGSATPANNQQVTAEAAETASAPPSLPQPSQPQQPQEQQNPVPQASEPATTPDTTGLTRHASAGDDVEMSTDPNDSTPHQHQHQQQHQQQQQEDVVMGGTETATGSSGSGGGNNNAAANGATAGATATLEANGLGGNMLNGIDSIAPPTKKHTSLREFLGQMDEYAPIIPDAVTAHYLTIAGLPPPGNGPNQTPPHLARLLALATQKFIADIAADAYQYSRIRASNSSSSNNPMGAINVTAGLNVAAGQGGNVAGGSGQGGSGGGEQQGKGKSGAAGLHLGVQRAGFGGGGQGGGQGKTVLTMEDLGMAVGEYGVSVKRGEFYR</sequence>
<keyword evidence="3" id="KW-0131">Cell cycle</keyword>
<dbReference type="InterPro" id="IPR003923">
    <property type="entry name" value="TAF10"/>
</dbReference>
<feature type="region of interest" description="Disordered" evidence="4">
    <location>
        <begin position="792"/>
        <end position="943"/>
    </location>
</feature>
<dbReference type="SUPFAM" id="SSF46689">
    <property type="entry name" value="Homeodomain-like"/>
    <property type="match status" value="1"/>
</dbReference>
<reference evidence="7" key="1">
    <citation type="journal article" date="2010" name="Genome Res.">
        <title>Population genomic sequencing of Coccidioides fungi reveals recent hybridization and transposon control.</title>
        <authorList>
            <person name="Neafsey D.E."/>
            <person name="Barker B.M."/>
            <person name="Sharpton T.J."/>
            <person name="Stajich J.E."/>
            <person name="Park D.J."/>
            <person name="Whiston E."/>
            <person name="Hung C.-Y."/>
            <person name="McMahan C."/>
            <person name="White J."/>
            <person name="Sykes S."/>
            <person name="Heiman D."/>
            <person name="Young S."/>
            <person name="Zeng Q."/>
            <person name="Abouelleil A."/>
            <person name="Aftuck L."/>
            <person name="Bessette D."/>
            <person name="Brown A."/>
            <person name="FitzGerald M."/>
            <person name="Lui A."/>
            <person name="Macdonald J.P."/>
            <person name="Priest M."/>
            <person name="Orbach M.J."/>
            <person name="Galgiani J.N."/>
            <person name="Kirkland T.N."/>
            <person name="Cole G.T."/>
            <person name="Birren B.W."/>
            <person name="Henn M.R."/>
            <person name="Taylor J.W."/>
            <person name="Rounsley S.D."/>
        </authorList>
    </citation>
    <scope>NUCLEOTIDE SEQUENCE [LARGE SCALE GENOMIC DNA]</scope>
    <source>
        <strain evidence="7">H538.4</strain>
    </source>
</reference>
<feature type="region of interest" description="Disordered" evidence="4">
    <location>
        <begin position="455"/>
        <end position="491"/>
    </location>
</feature>
<feature type="region of interest" description="Disordered" evidence="4">
    <location>
        <begin position="572"/>
        <end position="591"/>
    </location>
</feature>
<evidence type="ECO:0000256" key="2">
    <source>
        <dbReference type="ARBA" id="ARBA00023242"/>
    </source>
</evidence>
<evidence type="ECO:0000313" key="6">
    <source>
        <dbReference type="EMBL" id="KMU87878.1"/>
    </source>
</evidence>
<dbReference type="GO" id="GO:0005634">
    <property type="term" value="C:nucleus"/>
    <property type="evidence" value="ECO:0007669"/>
    <property type="project" value="InterPro"/>
</dbReference>
<feature type="compositionally biased region" description="Polar residues" evidence="4">
    <location>
        <begin position="100"/>
        <end position="119"/>
    </location>
</feature>
<dbReference type="eggNOG" id="ENOG502QRT9">
    <property type="taxonomic scope" value="Eukaryota"/>
</dbReference>
<keyword evidence="1" id="KW-0238">DNA-binding</keyword>
<dbReference type="InterPro" id="IPR001005">
    <property type="entry name" value="SANT/Myb"/>
</dbReference>